<keyword evidence="1" id="KW-0472">Membrane</keyword>
<protein>
    <submittedName>
        <fullName evidence="2">Uncharacterized protein</fullName>
    </submittedName>
</protein>
<keyword evidence="1" id="KW-0812">Transmembrane</keyword>
<dbReference type="KEGG" id="stai:STAIW_v1c06760"/>
<dbReference type="HOGENOM" id="CLU_3398555_0_0_14"/>
<dbReference type="AlphaFoldDB" id="S5LU68"/>
<name>S5LU68_9MOLU</name>
<dbReference type="STRING" id="1276220.STAIW_v1c06760"/>
<sequence length="31" mass="3542">MIKKIDNVIKIYSLTLGLVLTIAIRILLMKI</sequence>
<gene>
    <name evidence="2" type="ORF">STAIW_v1c06760</name>
</gene>
<evidence type="ECO:0000313" key="3">
    <source>
        <dbReference type="Proteomes" id="UP000014984"/>
    </source>
</evidence>
<evidence type="ECO:0000256" key="1">
    <source>
        <dbReference type="SAM" id="Phobius"/>
    </source>
</evidence>
<keyword evidence="1" id="KW-1133">Transmembrane helix</keyword>
<keyword evidence="3" id="KW-1185">Reference proteome</keyword>
<proteinExistence type="predicted"/>
<reference evidence="2 3" key="1">
    <citation type="journal article" date="2013" name="Genome Biol. Evol.">
        <title>Comparison of metabolic capacities and inference of gene content evolution in mosquito-associated Spiroplasma diminutum and S. taiwanense.</title>
        <authorList>
            <person name="Lo W.S."/>
            <person name="Ku C."/>
            <person name="Chen L.L."/>
            <person name="Chang T.H."/>
            <person name="Kuo C.H."/>
        </authorList>
    </citation>
    <scope>NUCLEOTIDE SEQUENCE [LARGE SCALE GENOMIC DNA]</scope>
    <source>
        <strain evidence="2">CT-1</strain>
    </source>
</reference>
<feature type="transmembrane region" description="Helical" evidence="1">
    <location>
        <begin position="7"/>
        <end position="28"/>
    </location>
</feature>
<dbReference type="Proteomes" id="UP000014984">
    <property type="component" value="Chromosome"/>
</dbReference>
<organism evidence="2 3">
    <name type="scientific">Spiroplasma taiwanense CT-1</name>
    <dbReference type="NCBI Taxonomy" id="1276220"/>
    <lineage>
        <taxon>Bacteria</taxon>
        <taxon>Bacillati</taxon>
        <taxon>Mycoplasmatota</taxon>
        <taxon>Mollicutes</taxon>
        <taxon>Entomoplasmatales</taxon>
        <taxon>Spiroplasmataceae</taxon>
        <taxon>Spiroplasma</taxon>
    </lineage>
</organism>
<dbReference type="EMBL" id="CP005074">
    <property type="protein sequence ID" value="AGR41294.1"/>
    <property type="molecule type" value="Genomic_DNA"/>
</dbReference>
<accession>S5LU68</accession>
<evidence type="ECO:0000313" key="2">
    <source>
        <dbReference type="EMBL" id="AGR41294.1"/>
    </source>
</evidence>